<keyword evidence="2 9" id="KW-0963">Cytoplasm</keyword>
<dbReference type="GO" id="GO:0004252">
    <property type="term" value="F:serine-type endopeptidase activity"/>
    <property type="evidence" value="ECO:0007669"/>
    <property type="project" value="UniProtKB-UniRule"/>
</dbReference>
<evidence type="ECO:0000256" key="5">
    <source>
        <dbReference type="ARBA" id="ARBA00022801"/>
    </source>
</evidence>
<dbReference type="AlphaFoldDB" id="A0A380LJG4"/>
<dbReference type="SMART" id="SM00382">
    <property type="entry name" value="AAA"/>
    <property type="match status" value="1"/>
</dbReference>
<dbReference type="FunFam" id="3.40.50.300:FF:000382">
    <property type="entry name" value="Lon protease homolog 2, peroxisomal"/>
    <property type="match status" value="1"/>
</dbReference>
<dbReference type="NCBIfam" id="TIGR00763">
    <property type="entry name" value="lon"/>
    <property type="match status" value="1"/>
</dbReference>
<dbReference type="Gene3D" id="3.40.50.300">
    <property type="entry name" value="P-loop containing nucleotide triphosphate hydrolases"/>
    <property type="match status" value="1"/>
</dbReference>
<dbReference type="Pfam" id="PF22667">
    <property type="entry name" value="Lon_lid"/>
    <property type="match status" value="1"/>
</dbReference>
<dbReference type="InterPro" id="IPR003959">
    <property type="entry name" value="ATPase_AAA_core"/>
</dbReference>
<proteinExistence type="evidence at transcript level"/>
<evidence type="ECO:0000256" key="3">
    <source>
        <dbReference type="ARBA" id="ARBA00022670"/>
    </source>
</evidence>
<dbReference type="Gene3D" id="1.20.5.5270">
    <property type="match status" value="1"/>
</dbReference>
<dbReference type="PROSITE" id="PS51786">
    <property type="entry name" value="LON_PROTEOLYTIC"/>
    <property type="match status" value="1"/>
</dbReference>
<dbReference type="GeneID" id="77461334"/>
<feature type="active site" evidence="9 10">
    <location>
        <position position="716"/>
    </location>
</feature>
<keyword evidence="5 9" id="KW-0378">Hydrolase</keyword>
<dbReference type="OrthoDB" id="9803599at2"/>
<dbReference type="InterPro" id="IPR003111">
    <property type="entry name" value="Lon_prtase_N"/>
</dbReference>
<comment type="induction">
    <text evidence="9">By heat shock.</text>
</comment>
<keyword evidence="6 9" id="KW-0720">Serine protease</keyword>
<feature type="active site" evidence="9 10">
    <location>
        <position position="673"/>
    </location>
</feature>
<dbReference type="PROSITE" id="PS01046">
    <property type="entry name" value="LON_SER"/>
    <property type="match status" value="1"/>
</dbReference>
<comment type="subcellular location">
    <subcellularLocation>
        <location evidence="1 9">Cytoplasm</location>
    </subcellularLocation>
</comment>
<dbReference type="SUPFAM" id="SSF54211">
    <property type="entry name" value="Ribosomal protein S5 domain 2-like"/>
    <property type="match status" value="1"/>
</dbReference>
<evidence type="ECO:0000256" key="9">
    <source>
        <dbReference type="HAMAP-Rule" id="MF_01973"/>
    </source>
</evidence>
<evidence type="ECO:0000256" key="4">
    <source>
        <dbReference type="ARBA" id="ARBA00022741"/>
    </source>
</evidence>
<dbReference type="InterPro" id="IPR003593">
    <property type="entry name" value="AAA+_ATPase"/>
</dbReference>
<dbReference type="EMBL" id="UHFX01000003">
    <property type="protein sequence ID" value="SUO03481.1"/>
    <property type="molecule type" value="Genomic_DNA"/>
</dbReference>
<evidence type="ECO:0000256" key="11">
    <source>
        <dbReference type="PIRSR" id="PIRSR001174-2"/>
    </source>
</evidence>
<evidence type="ECO:0000256" key="7">
    <source>
        <dbReference type="ARBA" id="ARBA00022840"/>
    </source>
</evidence>
<comment type="similarity">
    <text evidence="9 12 13">Belongs to the peptidase S16 family.</text>
</comment>
<dbReference type="Gene3D" id="3.30.230.10">
    <property type="match status" value="1"/>
</dbReference>
<evidence type="ECO:0000259" key="15">
    <source>
        <dbReference type="PROSITE" id="PS51787"/>
    </source>
</evidence>
<dbReference type="PANTHER" id="PTHR10046">
    <property type="entry name" value="ATP DEPENDENT LON PROTEASE FAMILY MEMBER"/>
    <property type="match status" value="1"/>
</dbReference>
<gene>
    <name evidence="16" type="primary">lon1</name>
    <name evidence="9" type="synonym">lon</name>
    <name evidence="16" type="ORF">NCTC11087_00343</name>
</gene>
<sequence length="767" mass="86922">MSQTYPLVCTRGVILFPEQEIVIDVGRQPSLKAIENAQDNYEDKVVLFSQIELQKDDPTMDDIYKVGTLCEIRHVRRFENFLRIKFKGLDRVQLNAWEQGSLSDIAQVDILHSYRQDEMEEVALVRMIANEFDTMGNAEKFLSKELIIELSKGIGADLLSDRAVQAFPLSTERKQKYLETLGINDRLEMLLADMEKEKKMSEVEQKINETVKERIDQGQKDYYLREKMNAIREELGDIGSQDQDAEKIRKRLEENPYPDYIKKKVTEELQRYEMLPMASGETGVIKNYIDWLMDLPWWQETHDNEDLNEAQRILDEDHYGLEKVKERIMEYLAVKQMTNSLKAPILCLVGPPGVGKTSLARSVARALDRHFVKISLGGVRDEAEIRGHRRTYLGALPGRIIQGMKKAQVTNPVFLIDEIDKMASDYKGDPSSAMLEVLDPEQNSMFSDHYIEESYDLSKVLFIATANYLENIPPALRDRLEIIELSSYTDIEKTNIAKEHLLPKQLEENGLKPSQLKVSDKMLLYLIRYYTREAGVRQLERTIATICRKTVLAILKDGKRSITLNKKLIHEWLGNEKVDYGKKEKKDQVGTVTGLAYTSFGGDILQIEANKFDGHGKLILTGQLGDVMKESASIALDYIRAHAKEYHIDSSDFEKLDVHVHVPEGAVPKDGPSAGVTMTTALVSCFSNIPVKANIAMTGEVTLRGNVLPIGGLKEKSLAAHRSGIDTILIPRGNVKDLDELPQEVKDAVTFIPVSNVKQVLSHALVQ</sequence>
<keyword evidence="17" id="KW-1185">Reference proteome</keyword>
<evidence type="ECO:0000256" key="13">
    <source>
        <dbReference type="RuleBase" id="RU000591"/>
    </source>
</evidence>
<evidence type="ECO:0000256" key="12">
    <source>
        <dbReference type="PROSITE-ProRule" id="PRU01122"/>
    </source>
</evidence>
<dbReference type="Gene3D" id="1.10.8.60">
    <property type="match status" value="1"/>
</dbReference>
<keyword evidence="3 9" id="KW-0645">Protease</keyword>
<dbReference type="GO" id="GO:0004176">
    <property type="term" value="F:ATP-dependent peptidase activity"/>
    <property type="evidence" value="ECO:0007669"/>
    <property type="project" value="UniProtKB-UniRule"/>
</dbReference>
<dbReference type="InterPro" id="IPR046336">
    <property type="entry name" value="Lon_prtase_N_sf"/>
</dbReference>
<feature type="domain" description="Lon proteolytic" evidence="14">
    <location>
        <begin position="586"/>
        <end position="767"/>
    </location>
</feature>
<keyword evidence="4 9" id="KW-0547">Nucleotide-binding</keyword>
<dbReference type="PIRSF" id="PIRSF001174">
    <property type="entry name" value="Lon_proteas"/>
    <property type="match status" value="1"/>
</dbReference>
<dbReference type="InterPro" id="IPR054594">
    <property type="entry name" value="Lon_lid"/>
</dbReference>
<dbReference type="CDD" id="cd19500">
    <property type="entry name" value="RecA-like_Lon"/>
    <property type="match status" value="1"/>
</dbReference>
<dbReference type="InterPro" id="IPR020568">
    <property type="entry name" value="Ribosomal_Su5_D2-typ_SF"/>
</dbReference>
<dbReference type="EC" id="3.4.21.53" evidence="9"/>
<keyword evidence="7 9" id="KW-0067">ATP-binding</keyword>
<dbReference type="GO" id="GO:0016887">
    <property type="term" value="F:ATP hydrolysis activity"/>
    <property type="evidence" value="ECO:0007669"/>
    <property type="project" value="UniProtKB-UniRule"/>
</dbReference>
<dbReference type="SUPFAM" id="SSF88697">
    <property type="entry name" value="PUA domain-like"/>
    <property type="match status" value="1"/>
</dbReference>
<dbReference type="InterPro" id="IPR027065">
    <property type="entry name" value="Lon_Prtase"/>
</dbReference>
<dbReference type="Pfam" id="PF05362">
    <property type="entry name" value="Lon_C"/>
    <property type="match status" value="1"/>
</dbReference>
<feature type="binding site" evidence="9 11">
    <location>
        <begin position="350"/>
        <end position="357"/>
    </location>
    <ligand>
        <name>ATP</name>
        <dbReference type="ChEBI" id="CHEBI:30616"/>
    </ligand>
</feature>
<dbReference type="Pfam" id="PF00004">
    <property type="entry name" value="AAA"/>
    <property type="match status" value="1"/>
</dbReference>
<reference evidence="16 17" key="1">
    <citation type="submission" date="2018-06" db="EMBL/GenBank/DDBJ databases">
        <authorList>
            <consortium name="Pathogen Informatics"/>
            <person name="Doyle S."/>
        </authorList>
    </citation>
    <scope>NUCLEOTIDE SEQUENCE [LARGE SCALE GENOMIC DNA]</scope>
    <source>
        <strain evidence="16 17">NCTC11087</strain>
    </source>
</reference>
<evidence type="ECO:0000313" key="16">
    <source>
        <dbReference type="EMBL" id="SUO03481.1"/>
    </source>
</evidence>
<evidence type="ECO:0000256" key="6">
    <source>
        <dbReference type="ARBA" id="ARBA00022825"/>
    </source>
</evidence>
<dbReference type="InterPro" id="IPR027543">
    <property type="entry name" value="Lon_bac"/>
</dbReference>
<evidence type="ECO:0000256" key="10">
    <source>
        <dbReference type="PIRSR" id="PIRSR001174-1"/>
    </source>
</evidence>
<evidence type="ECO:0000256" key="2">
    <source>
        <dbReference type="ARBA" id="ARBA00022490"/>
    </source>
</evidence>
<evidence type="ECO:0000256" key="8">
    <source>
        <dbReference type="ARBA" id="ARBA00023016"/>
    </source>
</evidence>
<comment type="catalytic activity">
    <reaction evidence="9 12">
        <text>Hydrolysis of proteins in presence of ATP.</text>
        <dbReference type="EC" id="3.4.21.53"/>
    </reaction>
</comment>
<evidence type="ECO:0000256" key="1">
    <source>
        <dbReference type="ARBA" id="ARBA00004496"/>
    </source>
</evidence>
<dbReference type="GO" id="GO:0005524">
    <property type="term" value="F:ATP binding"/>
    <property type="evidence" value="ECO:0007669"/>
    <property type="project" value="UniProtKB-UniRule"/>
</dbReference>
<keyword evidence="8 9" id="KW-0346">Stress response</keyword>
<accession>A0A380LJG4</accession>
<evidence type="ECO:0000313" key="17">
    <source>
        <dbReference type="Proteomes" id="UP000255523"/>
    </source>
</evidence>
<protein>
    <recommendedName>
        <fullName evidence="9">Lon protease</fullName>
        <ecNumber evidence="9">3.4.21.53</ecNumber>
    </recommendedName>
    <alternativeName>
        <fullName evidence="9">ATP-dependent protease La</fullName>
    </alternativeName>
</protein>
<dbReference type="Proteomes" id="UP000255523">
    <property type="component" value="Unassembled WGS sequence"/>
</dbReference>
<comment type="subunit">
    <text evidence="9">Homohexamer. Organized in a ring with a central cavity.</text>
</comment>
<dbReference type="Gene3D" id="2.30.130.40">
    <property type="entry name" value="LON domain-like"/>
    <property type="match status" value="1"/>
</dbReference>
<dbReference type="InterPro" id="IPR027417">
    <property type="entry name" value="P-loop_NTPase"/>
</dbReference>
<dbReference type="PRINTS" id="PR00830">
    <property type="entry name" value="ENDOLAPTASE"/>
</dbReference>
<name>A0A380LJG4_9FIRM</name>
<dbReference type="GO" id="GO:0005737">
    <property type="term" value="C:cytoplasm"/>
    <property type="evidence" value="ECO:0007669"/>
    <property type="project" value="UniProtKB-SubCell"/>
</dbReference>
<dbReference type="GO" id="GO:0034605">
    <property type="term" value="P:cellular response to heat"/>
    <property type="evidence" value="ECO:0007669"/>
    <property type="project" value="UniProtKB-UniRule"/>
</dbReference>
<evidence type="ECO:0000259" key="14">
    <source>
        <dbReference type="PROSITE" id="PS51786"/>
    </source>
</evidence>
<dbReference type="Pfam" id="PF02190">
    <property type="entry name" value="LON_substr_bdg"/>
    <property type="match status" value="1"/>
</dbReference>
<dbReference type="HAMAP" id="MF_01973">
    <property type="entry name" value="lon_bact"/>
    <property type="match status" value="1"/>
</dbReference>
<dbReference type="InterPro" id="IPR008269">
    <property type="entry name" value="Lon_proteolytic"/>
</dbReference>
<dbReference type="Gene3D" id="1.20.58.1480">
    <property type="match status" value="1"/>
</dbReference>
<dbReference type="PROSITE" id="PS51787">
    <property type="entry name" value="LON_N"/>
    <property type="match status" value="1"/>
</dbReference>
<dbReference type="GO" id="GO:0006515">
    <property type="term" value="P:protein quality control for misfolded or incompletely synthesized proteins"/>
    <property type="evidence" value="ECO:0007669"/>
    <property type="project" value="UniProtKB-UniRule"/>
</dbReference>
<dbReference type="InterPro" id="IPR004815">
    <property type="entry name" value="Lon_bac/euk-typ"/>
</dbReference>
<organism evidence="16 17">
    <name type="scientific">Faecalicoccus pleomorphus</name>
    <dbReference type="NCBI Taxonomy" id="1323"/>
    <lineage>
        <taxon>Bacteria</taxon>
        <taxon>Bacillati</taxon>
        <taxon>Bacillota</taxon>
        <taxon>Erysipelotrichia</taxon>
        <taxon>Erysipelotrichales</taxon>
        <taxon>Erysipelotrichaceae</taxon>
        <taxon>Faecalicoccus</taxon>
    </lineage>
</organism>
<dbReference type="SUPFAM" id="SSF52540">
    <property type="entry name" value="P-loop containing nucleoside triphosphate hydrolases"/>
    <property type="match status" value="1"/>
</dbReference>
<dbReference type="InterPro" id="IPR014721">
    <property type="entry name" value="Ribsml_uS5_D2-typ_fold_subgr"/>
</dbReference>
<dbReference type="SMART" id="SM00464">
    <property type="entry name" value="LON"/>
    <property type="match status" value="1"/>
</dbReference>
<comment type="function">
    <text evidence="9">ATP-dependent serine protease that mediates the selective degradation of mutant and abnormal proteins as well as certain short-lived regulatory proteins. Required for cellular homeostasis and for survival from DNA damage and developmental changes induced by stress. Degrades polypeptides processively to yield small peptide fragments that are 5 to 10 amino acids long. Binds to DNA in a double-stranded, site-specific manner.</text>
</comment>
<feature type="domain" description="Lon N-terminal" evidence="15">
    <location>
        <begin position="5"/>
        <end position="198"/>
    </location>
</feature>
<dbReference type="InterPro" id="IPR015947">
    <property type="entry name" value="PUA-like_sf"/>
</dbReference>
<dbReference type="GO" id="GO:0043565">
    <property type="term" value="F:sequence-specific DNA binding"/>
    <property type="evidence" value="ECO:0007669"/>
    <property type="project" value="UniProtKB-UniRule"/>
</dbReference>
<dbReference type="RefSeq" id="WP_022789672.1">
    <property type="nucleotide sequence ID" value="NZ_UHFX01000003.1"/>
</dbReference>
<dbReference type="InterPro" id="IPR008268">
    <property type="entry name" value="Peptidase_S16_AS"/>
</dbReference>